<evidence type="ECO:0000256" key="3">
    <source>
        <dbReference type="ARBA" id="ARBA00022722"/>
    </source>
</evidence>
<dbReference type="GO" id="GO:0003964">
    <property type="term" value="F:RNA-directed DNA polymerase activity"/>
    <property type="evidence" value="ECO:0007669"/>
    <property type="project" value="UniProtKB-KW"/>
</dbReference>
<dbReference type="PROSITE" id="PS51375">
    <property type="entry name" value="PPR"/>
    <property type="match status" value="4"/>
</dbReference>
<dbReference type="FunFam" id="1.25.40.10:FF:000184">
    <property type="entry name" value="Pentatricopeptide repeat-containing protein, chloroplastic"/>
    <property type="match status" value="1"/>
</dbReference>
<dbReference type="Pfam" id="PF17919">
    <property type="entry name" value="RT_RNaseH_2"/>
    <property type="match status" value="1"/>
</dbReference>
<dbReference type="PANTHER" id="PTHR47926:SF490">
    <property type="entry name" value="REPEAT-LIKE SUPERFAMILY PROTEIN, PUTATIVE-RELATED"/>
    <property type="match status" value="1"/>
</dbReference>
<keyword evidence="5" id="KW-0255">Endonuclease</keyword>
<proteinExistence type="predicted"/>
<dbReference type="SUPFAM" id="SSF56672">
    <property type="entry name" value="DNA/RNA polymerases"/>
    <property type="match status" value="1"/>
</dbReference>
<dbReference type="SUPFAM" id="SSF53098">
    <property type="entry name" value="Ribonuclease H-like"/>
    <property type="match status" value="1"/>
</dbReference>
<dbReference type="InterPro" id="IPR041373">
    <property type="entry name" value="RT_RNaseH"/>
</dbReference>
<dbReference type="EMBL" id="CP144698">
    <property type="protein sequence ID" value="WVZ16980.1"/>
    <property type="molecule type" value="Genomic_DNA"/>
</dbReference>
<keyword evidence="6" id="KW-0378">Hydrolase</keyword>
<evidence type="ECO:0000256" key="4">
    <source>
        <dbReference type="ARBA" id="ARBA00022737"/>
    </source>
</evidence>
<feature type="repeat" description="PPR" evidence="8">
    <location>
        <begin position="279"/>
        <end position="313"/>
    </location>
</feature>
<feature type="repeat" description="PPR" evidence="8">
    <location>
        <begin position="380"/>
        <end position="414"/>
    </location>
</feature>
<name>A0AAQ3NVI8_VIGMU</name>
<sequence>MATSNSQPPSAPSSLLPISIHKFQITQLRPKPNVSSIKQHINLSETQQLQGHFIKTSSSWSFRVPFAALESHSSNAAIYSFLITSYIKNNSPADAAKIYAYMRRTDTVVDNFIIPSVLKACCLIPSTLLGQELHGFVVKNGFHGDVFVCNALIMMYSEVGSLSSARLLFDKIENKDVVSWSTMIRSYDRSGLFDEALDLLRDMFVMGVRPSETAMLSITHVLAELAELKLGKAMHGYVIRNVKFGKSEVPLSTGLIDMYVKCGNLGYAKRLFDGLSEASIISWTAMIAGYIHWNNLNEGLRLFVKMLEEGMFPNEITILSLVKECGIAGALELGKWLHAFTLRTGFTMSLVLATAFIHMYGKCGDARSARSLFNSFKSKDLMMWSAMISAYAQNNCINEAFDVFVHMTGCGIRPNEMTMVTLLKVCAKAGSLEMGKWIHSYIDKQGIKEDMILRTALVDMYAKCGDIDIAHRLFDAAMDRDVSMWNAMISGFAVHGHGEAALKLFEEMQALEVLPNDITFIGALHACSHSGLLQEGKRLFDRMVHEFGLVPKVEHYGCMVDLLGRAGVLDEAQELIKNMPMRPSMAVFGSLLSACRLHKNLKVGEWAAEQFLSLEPIKSGYNVLMSNIYASESRWGDVAYIRKGMKDEGIAKIPGVSSIEVNGSLHEFIMGDRDHPDAEKIYEMIDEMTEKRKDVGYTPDVWTAMAALKSAMTSAPVLALPDFTQEFHVECDASGSGVGAQGAVGRSRSKSIYEKELMALRPYLLGRRFVVYTDQRSLKYLLEQRITTHSQQNWIAKLMGYDFEIVYKVGSSNKVAYALSRKGEGEMEEGELRAISRPYWHDFQEVLKEVEEDDTLRKIMEDIKGDPNSHDAYTLENDRLHYKGRLVLSAKSSWIPKLLAEFHVTSTGGHSGVFRTYRKVAQSLYWQGMKKTITEFVASCVICQQHKYLAASPQGLLQPLLIPQAIWEEISLDFIVKLPKSQGFDAILVVVDRLSKYSHFIALKHPYSARTVAEVFIQEIVRLHGIPTSIVSDRDPLFLSVFWKELFKKQGTQLNLSTAYHPETDGQTEVVNRILEGYLRCFCSEQPRSWKMMLPWAEYWYNTSYQGAARCSPFEIVYGRVPPALSRFIPGETAVESVAQDLLTRDEALKQLKVHLKQAQEAMVTQANKKRKEADIQVGDWVYLKIRPHRQSSMPTQLHPKLSARYYGPFEVLQQVGKVTFRLQLPEAARIHPIFHVSQLKKAVGEKKVEKELPAELQADGPLFWPVKIEWQEGEQEGATWEDVATIQEQYPEFNLGDKVVGGEGSNAKVDGFLPGGPSLLNYMTPHGLIAGISPHLSHFSAGLNEINLKAMELEENNVMALAIVPPDGVKQEDGKYKHTVDLPKTTFGMRANSSVRLQSTEYLASRIRFPVLTFWQWQLGMS</sequence>
<dbReference type="InterPro" id="IPR046960">
    <property type="entry name" value="PPR_At4g14850-like_plant"/>
</dbReference>
<evidence type="ECO:0000259" key="9">
    <source>
        <dbReference type="PROSITE" id="PS50994"/>
    </source>
</evidence>
<dbReference type="InterPro" id="IPR056924">
    <property type="entry name" value="SH3_Tf2-1"/>
</dbReference>
<dbReference type="Gene3D" id="1.10.340.70">
    <property type="match status" value="1"/>
</dbReference>
<dbReference type="InterPro" id="IPR036397">
    <property type="entry name" value="RNaseH_sf"/>
</dbReference>
<evidence type="ECO:0000256" key="5">
    <source>
        <dbReference type="ARBA" id="ARBA00022759"/>
    </source>
</evidence>
<dbReference type="InterPro" id="IPR001584">
    <property type="entry name" value="Integrase_cat-core"/>
</dbReference>
<evidence type="ECO:0000256" key="1">
    <source>
        <dbReference type="ARBA" id="ARBA00022679"/>
    </source>
</evidence>
<dbReference type="InterPro" id="IPR041588">
    <property type="entry name" value="Integrase_H2C2"/>
</dbReference>
<feature type="repeat" description="PPR" evidence="8">
    <location>
        <begin position="481"/>
        <end position="515"/>
    </location>
</feature>
<dbReference type="FunFam" id="1.25.40.10:FF:001822">
    <property type="entry name" value="Pentatricopeptide repeat-containing family protein"/>
    <property type="match status" value="1"/>
</dbReference>
<keyword evidence="3" id="KW-0540">Nuclease</keyword>
<reference evidence="10 11" key="1">
    <citation type="journal article" date="2023" name="Life. Sci Alliance">
        <title>Evolutionary insights into 3D genome organization and epigenetic landscape of Vigna mungo.</title>
        <authorList>
            <person name="Junaid A."/>
            <person name="Singh B."/>
            <person name="Bhatia S."/>
        </authorList>
    </citation>
    <scope>NUCLEOTIDE SEQUENCE [LARGE SCALE GENOMIC DNA]</scope>
    <source>
        <strain evidence="10">Urdbean</strain>
    </source>
</reference>
<evidence type="ECO:0000313" key="11">
    <source>
        <dbReference type="Proteomes" id="UP001374535"/>
    </source>
</evidence>
<dbReference type="Pfam" id="PF13041">
    <property type="entry name" value="PPR_2"/>
    <property type="match status" value="2"/>
</dbReference>
<feature type="repeat" description="PPR" evidence="8">
    <location>
        <begin position="176"/>
        <end position="210"/>
    </location>
</feature>
<organism evidence="10 11">
    <name type="scientific">Vigna mungo</name>
    <name type="common">Black gram</name>
    <name type="synonym">Phaseolus mungo</name>
    <dbReference type="NCBI Taxonomy" id="3915"/>
    <lineage>
        <taxon>Eukaryota</taxon>
        <taxon>Viridiplantae</taxon>
        <taxon>Streptophyta</taxon>
        <taxon>Embryophyta</taxon>
        <taxon>Tracheophyta</taxon>
        <taxon>Spermatophyta</taxon>
        <taxon>Magnoliopsida</taxon>
        <taxon>eudicotyledons</taxon>
        <taxon>Gunneridae</taxon>
        <taxon>Pentapetalae</taxon>
        <taxon>rosids</taxon>
        <taxon>fabids</taxon>
        <taxon>Fabales</taxon>
        <taxon>Fabaceae</taxon>
        <taxon>Papilionoideae</taxon>
        <taxon>50 kb inversion clade</taxon>
        <taxon>NPAAA clade</taxon>
        <taxon>indigoferoid/millettioid clade</taxon>
        <taxon>Phaseoleae</taxon>
        <taxon>Vigna</taxon>
    </lineage>
</organism>
<dbReference type="InterPro" id="IPR002885">
    <property type="entry name" value="PPR_rpt"/>
</dbReference>
<dbReference type="Pfam" id="PF01535">
    <property type="entry name" value="PPR"/>
    <property type="match status" value="5"/>
</dbReference>
<dbReference type="PANTHER" id="PTHR47926">
    <property type="entry name" value="PENTATRICOPEPTIDE REPEAT-CONTAINING PROTEIN"/>
    <property type="match status" value="1"/>
</dbReference>
<dbReference type="InterPro" id="IPR041577">
    <property type="entry name" value="RT_RNaseH_2"/>
</dbReference>
<keyword evidence="7" id="KW-0695">RNA-directed DNA polymerase</keyword>
<dbReference type="InterPro" id="IPR043502">
    <property type="entry name" value="DNA/RNA_pol_sf"/>
</dbReference>
<keyword evidence="4" id="KW-0677">Repeat</keyword>
<dbReference type="Gene3D" id="1.25.40.10">
    <property type="entry name" value="Tetratricopeptide repeat domain"/>
    <property type="match status" value="4"/>
</dbReference>
<keyword evidence="1" id="KW-0808">Transferase</keyword>
<dbReference type="Pfam" id="PF17917">
    <property type="entry name" value="RT_RNaseH"/>
    <property type="match status" value="1"/>
</dbReference>
<evidence type="ECO:0000313" key="10">
    <source>
        <dbReference type="EMBL" id="WVZ16980.1"/>
    </source>
</evidence>
<dbReference type="GO" id="GO:0003723">
    <property type="term" value="F:RNA binding"/>
    <property type="evidence" value="ECO:0007669"/>
    <property type="project" value="InterPro"/>
</dbReference>
<evidence type="ECO:0000256" key="2">
    <source>
        <dbReference type="ARBA" id="ARBA00022695"/>
    </source>
</evidence>
<dbReference type="Gene3D" id="3.30.420.10">
    <property type="entry name" value="Ribonuclease H-like superfamily/Ribonuclease H"/>
    <property type="match status" value="1"/>
</dbReference>
<dbReference type="PROSITE" id="PS50994">
    <property type="entry name" value="INTEGRASE"/>
    <property type="match status" value="1"/>
</dbReference>
<accession>A0AAQ3NVI8</accession>
<dbReference type="GO" id="GO:0015074">
    <property type="term" value="P:DNA integration"/>
    <property type="evidence" value="ECO:0007669"/>
    <property type="project" value="InterPro"/>
</dbReference>
<dbReference type="Pfam" id="PF20431">
    <property type="entry name" value="E_motif"/>
    <property type="match status" value="1"/>
</dbReference>
<dbReference type="CDD" id="cd09274">
    <property type="entry name" value="RNase_HI_RT_Ty3"/>
    <property type="match status" value="1"/>
</dbReference>
<gene>
    <name evidence="10" type="ORF">V8G54_009962</name>
</gene>
<dbReference type="GO" id="GO:0016787">
    <property type="term" value="F:hydrolase activity"/>
    <property type="evidence" value="ECO:0007669"/>
    <property type="project" value="UniProtKB-KW"/>
</dbReference>
<dbReference type="GO" id="GO:0009451">
    <property type="term" value="P:RNA modification"/>
    <property type="evidence" value="ECO:0007669"/>
    <property type="project" value="InterPro"/>
</dbReference>
<keyword evidence="2" id="KW-0548">Nucleotidyltransferase</keyword>
<dbReference type="Pfam" id="PF24626">
    <property type="entry name" value="SH3_Tf2-1"/>
    <property type="match status" value="1"/>
</dbReference>
<dbReference type="GO" id="GO:0004519">
    <property type="term" value="F:endonuclease activity"/>
    <property type="evidence" value="ECO:0007669"/>
    <property type="project" value="UniProtKB-KW"/>
</dbReference>
<keyword evidence="11" id="KW-1185">Reference proteome</keyword>
<feature type="domain" description="Integrase catalytic" evidence="9">
    <location>
        <begin position="959"/>
        <end position="1121"/>
    </location>
</feature>
<dbReference type="FunFam" id="1.25.40.10:FF:000409">
    <property type="entry name" value="Pentatricopeptide repeat-containing protein, chloroplastic"/>
    <property type="match status" value="1"/>
</dbReference>
<dbReference type="InterPro" id="IPR011990">
    <property type="entry name" value="TPR-like_helical_dom_sf"/>
</dbReference>
<evidence type="ECO:0000256" key="8">
    <source>
        <dbReference type="PROSITE-ProRule" id="PRU00708"/>
    </source>
</evidence>
<dbReference type="Pfam" id="PF17921">
    <property type="entry name" value="Integrase_H2C2"/>
    <property type="match status" value="1"/>
</dbReference>
<evidence type="ECO:0000256" key="7">
    <source>
        <dbReference type="ARBA" id="ARBA00022918"/>
    </source>
</evidence>
<dbReference type="InterPro" id="IPR012337">
    <property type="entry name" value="RNaseH-like_sf"/>
</dbReference>
<evidence type="ECO:0000256" key="6">
    <source>
        <dbReference type="ARBA" id="ARBA00022801"/>
    </source>
</evidence>
<dbReference type="InterPro" id="IPR046848">
    <property type="entry name" value="E_motif"/>
</dbReference>
<dbReference type="Proteomes" id="UP001374535">
    <property type="component" value="Chromosome 3"/>
</dbReference>
<protein>
    <recommendedName>
        <fullName evidence="9">Integrase catalytic domain-containing protein</fullName>
    </recommendedName>
</protein>
<dbReference type="NCBIfam" id="TIGR00756">
    <property type="entry name" value="PPR"/>
    <property type="match status" value="4"/>
</dbReference>